<evidence type="ECO:0000313" key="3">
    <source>
        <dbReference type="EMBL" id="MBC3832401.1"/>
    </source>
</evidence>
<dbReference type="InterPro" id="IPR001387">
    <property type="entry name" value="Cro/C1-type_HTH"/>
</dbReference>
<dbReference type="RefSeq" id="WP_186891448.1">
    <property type="nucleotide sequence ID" value="NZ_JACOFU010000005.1"/>
</dbReference>
<proteinExistence type="predicted"/>
<sequence>MPSKSLPSLVETGTSSPLVSSHPKVKLRINELMAERGIKSVAALHRLLISKQVAVSHSQLSRIVDNRADHWKVEFIEIFLDIFQCQISELFKVEKIKN</sequence>
<dbReference type="Proteomes" id="UP000643610">
    <property type="component" value="Unassembled WGS sequence"/>
</dbReference>
<reference evidence="3 4" key="1">
    <citation type="submission" date="2020-08" db="EMBL/GenBank/DDBJ databases">
        <title>Novel species isolated from subtropical streams in China.</title>
        <authorList>
            <person name="Lu H."/>
        </authorList>
    </citation>
    <scope>NUCLEOTIDE SEQUENCE [LARGE SCALE GENOMIC DNA]</scope>
    <source>
        <strain evidence="3 4">KCTC 52442</strain>
    </source>
</reference>
<evidence type="ECO:0000259" key="2">
    <source>
        <dbReference type="Pfam" id="PF13443"/>
    </source>
</evidence>
<feature type="domain" description="HTH cro/C1-type" evidence="2">
    <location>
        <begin position="28"/>
        <end position="94"/>
    </location>
</feature>
<dbReference type="EMBL" id="JACOFU010000005">
    <property type="protein sequence ID" value="MBC3832401.1"/>
    <property type="molecule type" value="Genomic_DNA"/>
</dbReference>
<gene>
    <name evidence="3" type="ORF">H8K33_12830</name>
</gene>
<feature type="region of interest" description="Disordered" evidence="1">
    <location>
        <begin position="1"/>
        <end position="20"/>
    </location>
</feature>
<keyword evidence="4" id="KW-1185">Reference proteome</keyword>
<organism evidence="3 4">
    <name type="scientific">Undibacterium amnicola</name>
    <dbReference type="NCBI Taxonomy" id="1834038"/>
    <lineage>
        <taxon>Bacteria</taxon>
        <taxon>Pseudomonadati</taxon>
        <taxon>Pseudomonadota</taxon>
        <taxon>Betaproteobacteria</taxon>
        <taxon>Burkholderiales</taxon>
        <taxon>Oxalobacteraceae</taxon>
        <taxon>Undibacterium</taxon>
    </lineage>
</organism>
<accession>A0ABR6XSI6</accession>
<evidence type="ECO:0000313" key="4">
    <source>
        <dbReference type="Proteomes" id="UP000643610"/>
    </source>
</evidence>
<dbReference type="Pfam" id="PF13443">
    <property type="entry name" value="HTH_26"/>
    <property type="match status" value="1"/>
</dbReference>
<comment type="caution">
    <text evidence="3">The sequence shown here is derived from an EMBL/GenBank/DDBJ whole genome shotgun (WGS) entry which is preliminary data.</text>
</comment>
<protein>
    <submittedName>
        <fullName evidence="3">Helix-turn-helix transcriptional regulator</fullName>
    </submittedName>
</protein>
<name>A0ABR6XSI6_9BURK</name>
<evidence type="ECO:0000256" key="1">
    <source>
        <dbReference type="SAM" id="MobiDB-lite"/>
    </source>
</evidence>